<evidence type="ECO:0000256" key="1">
    <source>
        <dbReference type="ARBA" id="ARBA00008520"/>
    </source>
</evidence>
<comment type="similarity">
    <text evidence="1">Belongs to the bacterial solute-binding protein 1 family.</text>
</comment>
<evidence type="ECO:0000313" key="5">
    <source>
        <dbReference type="Proteomes" id="UP000033956"/>
    </source>
</evidence>
<evidence type="ECO:0000256" key="2">
    <source>
        <dbReference type="ARBA" id="ARBA00022448"/>
    </source>
</evidence>
<sequence>MNTAPQARRRAWVALGVIGAATIALTACGPADSGDGGDSAASDGEFTYLGQTQNTTIVGTLEALSADQCADANEAAALSTDAIDGTTWDQQLQVLAGNNALSDMSMAGGTPSLMQEFIDADLVVNLTEELEALGVSDRILPAAESTLTALYGDGDLYALPTEFNIEGFWYNTQLLDEAGVDVPTTWDELADAAAALKAADIQPFVAAGKDGWPVTRLVGDYIFRSLGADALQKVADGEASLTDPEYVEAAEAVAEFGRQGYFGDAAGSIDYNTAMNQFLTGGGAFFYMGSWALANFNDPEQNQIGAENIGFAPFPAVEGGAGSIDEVPANAGIPVMFTTGGWDDGSAAWLECVAQGYGDVALNEFGQVTGFVVDNPPADQPALTTLVQDTIANAPGSVLWFEAKFSPEGTSVSQTNGGGLATGNLSGQEFMELVQAGNEG</sequence>
<dbReference type="PANTHER" id="PTHR43649:SF29">
    <property type="entry name" value="OSMOPROTECTIVE COMPOUNDS-BINDING PROTEIN GGTB"/>
    <property type="match status" value="1"/>
</dbReference>
<dbReference type="InterPro" id="IPR006059">
    <property type="entry name" value="SBP"/>
</dbReference>
<dbReference type="Proteomes" id="UP000033956">
    <property type="component" value="Unassembled WGS sequence"/>
</dbReference>
<dbReference type="RefSeq" id="WP_052682544.1">
    <property type="nucleotide sequence ID" value="NZ_BAAAUP010000002.1"/>
</dbReference>
<protein>
    <submittedName>
        <fullName evidence="4">Multiple sugar-binding protein</fullName>
    </submittedName>
</protein>
<dbReference type="PANTHER" id="PTHR43649">
    <property type="entry name" value="ARABINOSE-BINDING PROTEIN-RELATED"/>
    <property type="match status" value="1"/>
</dbReference>
<keyword evidence="5" id="KW-1185">Reference proteome</keyword>
<dbReference type="InterPro" id="IPR050490">
    <property type="entry name" value="Bact_solute-bd_prot1"/>
</dbReference>
<dbReference type="AlphaFoldDB" id="A0A0M2H2X5"/>
<gene>
    <name evidence="4" type="primary">msmE_6</name>
    <name evidence="4" type="ORF">RS81_02428</name>
</gene>
<name>A0A0M2H2X5_9MICO</name>
<keyword evidence="3" id="KW-0732">Signal</keyword>
<dbReference type="OrthoDB" id="8317736at2"/>
<comment type="caution">
    <text evidence="4">The sequence shown here is derived from an EMBL/GenBank/DDBJ whole genome shotgun (WGS) entry which is preliminary data.</text>
</comment>
<reference evidence="4 5" key="1">
    <citation type="submission" date="2015-02" db="EMBL/GenBank/DDBJ databases">
        <title>Draft genome sequences of ten Microbacterium spp. with emphasis on heavy metal contaminated environments.</title>
        <authorList>
            <person name="Corretto E."/>
        </authorList>
    </citation>
    <scope>NUCLEOTIDE SEQUENCE [LARGE SCALE GENOMIC DNA]</scope>
    <source>
        <strain evidence="4 5">DSM 12510</strain>
    </source>
</reference>
<proteinExistence type="inferred from homology"/>
<dbReference type="STRING" id="92835.RS81_02428"/>
<accession>A0A0M2H2X5</accession>
<dbReference type="EMBL" id="JYIZ01000054">
    <property type="protein sequence ID" value="KJL38633.1"/>
    <property type="molecule type" value="Genomic_DNA"/>
</dbReference>
<keyword evidence="2" id="KW-0813">Transport</keyword>
<organism evidence="4 5">
    <name type="scientific">Microbacterium terrae</name>
    <dbReference type="NCBI Taxonomy" id="69369"/>
    <lineage>
        <taxon>Bacteria</taxon>
        <taxon>Bacillati</taxon>
        <taxon>Actinomycetota</taxon>
        <taxon>Actinomycetes</taxon>
        <taxon>Micrococcales</taxon>
        <taxon>Microbacteriaceae</taxon>
        <taxon>Microbacterium</taxon>
    </lineage>
</organism>
<dbReference type="PATRIC" id="fig|92835.4.peg.2460"/>
<evidence type="ECO:0000313" key="4">
    <source>
        <dbReference type="EMBL" id="KJL38633.1"/>
    </source>
</evidence>
<feature type="signal peptide" evidence="3">
    <location>
        <begin position="1"/>
        <end position="26"/>
    </location>
</feature>
<dbReference type="Pfam" id="PF01547">
    <property type="entry name" value="SBP_bac_1"/>
    <property type="match status" value="1"/>
</dbReference>
<dbReference type="Gene3D" id="3.40.190.10">
    <property type="entry name" value="Periplasmic binding protein-like II"/>
    <property type="match status" value="2"/>
</dbReference>
<dbReference type="SUPFAM" id="SSF53850">
    <property type="entry name" value="Periplasmic binding protein-like II"/>
    <property type="match status" value="1"/>
</dbReference>
<feature type="chain" id="PRO_5038486054" evidence="3">
    <location>
        <begin position="27"/>
        <end position="440"/>
    </location>
</feature>
<evidence type="ECO:0000256" key="3">
    <source>
        <dbReference type="SAM" id="SignalP"/>
    </source>
</evidence>